<evidence type="ECO:0000256" key="4">
    <source>
        <dbReference type="ARBA" id="ARBA00022982"/>
    </source>
</evidence>
<dbReference type="Gene3D" id="3.40.50.620">
    <property type="entry name" value="HUPs"/>
    <property type="match status" value="1"/>
</dbReference>
<keyword evidence="8" id="KW-1185">Reference proteome</keyword>
<dbReference type="AlphaFoldDB" id="A0A846MT78"/>
<dbReference type="InterPro" id="IPR014729">
    <property type="entry name" value="Rossmann-like_a/b/a_fold"/>
</dbReference>
<evidence type="ECO:0000259" key="6">
    <source>
        <dbReference type="SMART" id="SM00893"/>
    </source>
</evidence>
<dbReference type="InterPro" id="IPR001308">
    <property type="entry name" value="ETF_a/FixB"/>
</dbReference>
<feature type="binding site" evidence="5">
    <location>
        <position position="212"/>
    </location>
    <ligand>
        <name>FAD</name>
        <dbReference type="ChEBI" id="CHEBI:57692"/>
    </ligand>
</feature>
<evidence type="ECO:0000256" key="3">
    <source>
        <dbReference type="ARBA" id="ARBA00022630"/>
    </source>
</evidence>
<dbReference type="InterPro" id="IPR014730">
    <property type="entry name" value="ETF_a/b_N"/>
</dbReference>
<feature type="binding site" evidence="5">
    <location>
        <begin position="268"/>
        <end position="275"/>
    </location>
    <ligand>
        <name>FAD</name>
        <dbReference type="ChEBI" id="CHEBI:57692"/>
    </ligand>
</feature>
<evidence type="ECO:0000256" key="1">
    <source>
        <dbReference type="ARBA" id="ARBA00005817"/>
    </source>
</evidence>
<evidence type="ECO:0000256" key="2">
    <source>
        <dbReference type="ARBA" id="ARBA00022448"/>
    </source>
</evidence>
<gene>
    <name evidence="7" type="ORF">FHS56_002387</name>
</gene>
<dbReference type="GO" id="GO:0009055">
    <property type="term" value="F:electron transfer activity"/>
    <property type="evidence" value="ECO:0007669"/>
    <property type="project" value="InterPro"/>
</dbReference>
<dbReference type="PANTHER" id="PTHR43153">
    <property type="entry name" value="ELECTRON TRANSFER FLAVOPROTEIN ALPHA"/>
    <property type="match status" value="1"/>
</dbReference>
<evidence type="ECO:0000313" key="8">
    <source>
        <dbReference type="Proteomes" id="UP000537126"/>
    </source>
</evidence>
<dbReference type="GO" id="GO:0050660">
    <property type="term" value="F:flavin adenine dinucleotide binding"/>
    <property type="evidence" value="ECO:0007669"/>
    <property type="project" value="InterPro"/>
</dbReference>
<dbReference type="InterPro" id="IPR029035">
    <property type="entry name" value="DHS-like_NAD/FAD-binding_dom"/>
</dbReference>
<dbReference type="Pfam" id="PF01012">
    <property type="entry name" value="ETF"/>
    <property type="match status" value="1"/>
</dbReference>
<dbReference type="Gene3D" id="3.40.50.1220">
    <property type="entry name" value="TPP-binding domain"/>
    <property type="match status" value="1"/>
</dbReference>
<comment type="caution">
    <text evidence="7">The sequence shown here is derived from an EMBL/GenBank/DDBJ whole genome shotgun (WGS) entry which is preliminary data.</text>
</comment>
<reference evidence="7 8" key="1">
    <citation type="submission" date="2020-03" db="EMBL/GenBank/DDBJ databases">
        <title>Genomic Encyclopedia of Type Strains, Phase IV (KMG-IV): sequencing the most valuable type-strain genomes for metagenomic binning, comparative biology and taxonomic classification.</title>
        <authorList>
            <person name="Goeker M."/>
        </authorList>
    </citation>
    <scope>NUCLEOTIDE SEQUENCE [LARGE SCALE GENOMIC DNA]</scope>
    <source>
        <strain evidence="7 8">DSM 5718</strain>
    </source>
</reference>
<evidence type="ECO:0000313" key="7">
    <source>
        <dbReference type="EMBL" id="NIK74854.1"/>
    </source>
</evidence>
<dbReference type="Proteomes" id="UP000537126">
    <property type="component" value="Unassembled WGS sequence"/>
</dbReference>
<organism evidence="7 8">
    <name type="scientific">Thermonema lapsum</name>
    <dbReference type="NCBI Taxonomy" id="28195"/>
    <lineage>
        <taxon>Bacteria</taxon>
        <taxon>Pseudomonadati</taxon>
        <taxon>Bacteroidota</taxon>
        <taxon>Cytophagia</taxon>
        <taxon>Cytophagales</taxon>
        <taxon>Thermonemataceae</taxon>
        <taxon>Thermonema</taxon>
    </lineage>
</organism>
<dbReference type="GO" id="GO:0033539">
    <property type="term" value="P:fatty acid beta-oxidation using acyl-CoA dehydrogenase"/>
    <property type="evidence" value="ECO:0007669"/>
    <property type="project" value="TreeGrafter"/>
</dbReference>
<dbReference type="SUPFAM" id="SSF52467">
    <property type="entry name" value="DHS-like NAD/FAD-binding domain"/>
    <property type="match status" value="1"/>
</dbReference>
<dbReference type="PIRSF" id="PIRSF000089">
    <property type="entry name" value="Electra_flavoP_a"/>
    <property type="match status" value="1"/>
</dbReference>
<comment type="similarity">
    <text evidence="1">Belongs to the ETF alpha-subunit/FixB family.</text>
</comment>
<keyword evidence="3" id="KW-0285">Flavoprotein</keyword>
<name>A0A846MT78_9BACT</name>
<dbReference type="SMART" id="SM00893">
    <property type="entry name" value="ETF"/>
    <property type="match status" value="1"/>
</dbReference>
<protein>
    <submittedName>
        <fullName evidence="7">Electron transfer flavoprotein alpha subunit</fullName>
    </submittedName>
</protein>
<dbReference type="FunFam" id="3.40.50.1220:FF:000004">
    <property type="entry name" value="Electron transfer flavoprotein"/>
    <property type="match status" value="1"/>
</dbReference>
<keyword evidence="2" id="KW-0813">Transport</keyword>
<sequence>MSVLIFVETNEGKVKPSSLEAVAYGAKVADMLGSSATALVLGELAQEELESIGGYGAKKVMHAADSRLNQINLLAYAEALAQAVEASGAKVLVMAKSSLGDPVAARVAGRFKAAFAGNVIELPTKEGEHLKVKRSVYTGKAFAYTILKGEKQIIAIKKNILAIEKTDAKATVEAFTPTLDDALFSRVKTVKVEKASDEISLPEADIVVSGGRGLKGPENWGMIEELAKVLGAATGCSKPVSDMGWRPHHEHVGQTGVKVSPNLYIAVGISGAIQHLAGVNSSKNIVVINKDPEAPFFKAADYGIVGDAFEVVPKLTEALKKRLGK</sequence>
<dbReference type="InterPro" id="IPR014731">
    <property type="entry name" value="ETF_asu_C"/>
</dbReference>
<proteinExistence type="inferred from homology"/>
<feature type="binding site" evidence="5">
    <location>
        <position position="289"/>
    </location>
    <ligand>
        <name>FAD</name>
        <dbReference type="ChEBI" id="CHEBI:57692"/>
    </ligand>
</feature>
<dbReference type="EMBL" id="JAASRN010000008">
    <property type="protein sequence ID" value="NIK74854.1"/>
    <property type="molecule type" value="Genomic_DNA"/>
</dbReference>
<feature type="domain" description="Electron transfer flavoprotein alpha/beta-subunit N-terminal" evidence="6">
    <location>
        <begin position="3"/>
        <end position="187"/>
    </location>
</feature>
<keyword evidence="4" id="KW-0249">Electron transport</keyword>
<dbReference type="RefSeq" id="WP_166921031.1">
    <property type="nucleotide sequence ID" value="NZ_JAASRN010000008.1"/>
</dbReference>
<dbReference type="SUPFAM" id="SSF52402">
    <property type="entry name" value="Adenine nucleotide alpha hydrolases-like"/>
    <property type="match status" value="1"/>
</dbReference>
<dbReference type="PANTHER" id="PTHR43153:SF1">
    <property type="entry name" value="ELECTRON TRANSFER FLAVOPROTEIN SUBUNIT ALPHA, MITOCHONDRIAL"/>
    <property type="match status" value="1"/>
</dbReference>
<evidence type="ECO:0000256" key="5">
    <source>
        <dbReference type="PIRSR" id="PIRSR000089-1"/>
    </source>
</evidence>
<keyword evidence="5" id="KW-0274">FAD</keyword>
<comment type="cofactor">
    <cofactor evidence="5">
        <name>FAD</name>
        <dbReference type="ChEBI" id="CHEBI:57692"/>
    </cofactor>
    <text evidence="5">Binds 1 FAD per dimer.</text>
</comment>
<accession>A0A846MT78</accession>
<dbReference type="Pfam" id="PF00766">
    <property type="entry name" value="ETF_alpha"/>
    <property type="match status" value="1"/>
</dbReference>